<evidence type="ECO:0000313" key="1">
    <source>
        <dbReference type="EMBL" id="OXE50858.1"/>
    </source>
</evidence>
<evidence type="ECO:0000313" key="2">
    <source>
        <dbReference type="Proteomes" id="UP000214610"/>
    </source>
</evidence>
<organism evidence="1 2">
    <name type="scientific">Turicimonas muris</name>
    <dbReference type="NCBI Taxonomy" id="1796652"/>
    <lineage>
        <taxon>Bacteria</taxon>
        <taxon>Pseudomonadati</taxon>
        <taxon>Pseudomonadota</taxon>
        <taxon>Betaproteobacteria</taxon>
        <taxon>Burkholderiales</taxon>
        <taxon>Sutterellaceae</taxon>
        <taxon>Turicimonas</taxon>
    </lineage>
</organism>
<dbReference type="EMBL" id="NHMP01000001">
    <property type="protein sequence ID" value="OXE50858.1"/>
    <property type="molecule type" value="Genomic_DNA"/>
</dbReference>
<keyword evidence="2" id="KW-1185">Reference proteome</keyword>
<sequence length="131" mass="14678">MKEPKIIKLDDGGNKLTFKIYPFPATKAEDLIIRVAMLAGKNMNFDSINYNEAIKAVLSAPYPEAKAILDEVLKCVYRVCEGKETQFSYDDADGYISSPLTLLRLRKESVEANFGFFPNFLKHTSQGGVSF</sequence>
<name>A0A227KR13_9BURK</name>
<gene>
    <name evidence="1" type="ORF">ADH67_00715</name>
</gene>
<accession>A0A227KR13</accession>
<proteinExistence type="predicted"/>
<dbReference type="RefSeq" id="WP_066590729.1">
    <property type="nucleotide sequence ID" value="NZ_CP065313.1"/>
</dbReference>
<reference evidence="2" key="1">
    <citation type="submission" date="2017-05" db="EMBL/GenBank/DDBJ databases">
        <title>Improved OligoMM genomes.</title>
        <authorList>
            <person name="Garzetti D."/>
        </authorList>
    </citation>
    <scope>NUCLEOTIDE SEQUENCE [LARGE SCALE GENOMIC DNA]</scope>
    <source>
        <strain evidence="2">YL45</strain>
    </source>
</reference>
<dbReference type="Proteomes" id="UP000214610">
    <property type="component" value="Unassembled WGS sequence"/>
</dbReference>
<dbReference type="GeneID" id="78363045"/>
<protein>
    <submittedName>
        <fullName evidence="1">Uncharacterized protein</fullName>
    </submittedName>
</protein>
<dbReference type="AlphaFoldDB" id="A0A227KR13"/>
<comment type="caution">
    <text evidence="1">The sequence shown here is derived from an EMBL/GenBank/DDBJ whole genome shotgun (WGS) entry which is preliminary data.</text>
</comment>